<reference evidence="2 3" key="1">
    <citation type="submission" date="2016-11" db="EMBL/GenBank/DDBJ databases">
        <authorList>
            <person name="Jaros S."/>
            <person name="Januszkiewicz K."/>
            <person name="Wedrychowicz H."/>
        </authorList>
    </citation>
    <scope>NUCLEOTIDE SEQUENCE [LARGE SCALE GENOMIC DNA]</scope>
    <source>
        <strain evidence="2 3">OK807</strain>
    </source>
</reference>
<accession>A0A1K2D3R4</accession>
<feature type="compositionally biased region" description="Basic and acidic residues" evidence="1">
    <location>
        <begin position="184"/>
        <end position="204"/>
    </location>
</feature>
<feature type="region of interest" description="Disordered" evidence="1">
    <location>
        <begin position="168"/>
        <end position="215"/>
    </location>
</feature>
<dbReference type="STRING" id="1893.SAMN02787144_1012141"/>
<proteinExistence type="predicted"/>
<dbReference type="OrthoDB" id="3872177at2"/>
<dbReference type="RefSeq" id="WP_072486837.1">
    <property type="nucleotide sequence ID" value="NZ_CP108276.1"/>
</dbReference>
<protein>
    <submittedName>
        <fullName evidence="2">Uncharacterized protein</fullName>
    </submittedName>
</protein>
<evidence type="ECO:0000256" key="1">
    <source>
        <dbReference type="SAM" id="MobiDB-lite"/>
    </source>
</evidence>
<dbReference type="Proteomes" id="UP000181909">
    <property type="component" value="Unassembled WGS sequence"/>
</dbReference>
<dbReference type="EMBL" id="FPJO01000012">
    <property type="protein sequence ID" value="SFY17739.1"/>
    <property type="molecule type" value="Genomic_DNA"/>
</dbReference>
<name>A0A1K2D3R4_STRAR</name>
<evidence type="ECO:0000313" key="2">
    <source>
        <dbReference type="EMBL" id="SFY17739.1"/>
    </source>
</evidence>
<feature type="region of interest" description="Disordered" evidence="1">
    <location>
        <begin position="118"/>
        <end position="153"/>
    </location>
</feature>
<sequence length="215" mass="23490">MSGGQQPDLEVPQDALALIAQGIDKAHGELKDLGLIGEATTGRGFSDLALSGLELGHEGLAAGFEAFCERWEWGVRGLMAWGNSFAAGVGLSVGAFHEQEQYVKDTFKIAMNAVNGNPHLSEDEVKEKSWDEIRSQSPYDGADGSQESFERAREEVGQAWRDTGYDVQDGMLDSMRNSGVISPEVREAADEQARRTFDPSEEAVRQAQQPNWGDR</sequence>
<feature type="compositionally biased region" description="Polar residues" evidence="1">
    <location>
        <begin position="206"/>
        <end position="215"/>
    </location>
</feature>
<gene>
    <name evidence="2" type="ORF">SAMN02787144_1012141</name>
</gene>
<organism evidence="2 3">
    <name type="scientific">Streptomyces atratus</name>
    <dbReference type="NCBI Taxonomy" id="1893"/>
    <lineage>
        <taxon>Bacteria</taxon>
        <taxon>Bacillati</taxon>
        <taxon>Actinomycetota</taxon>
        <taxon>Actinomycetes</taxon>
        <taxon>Kitasatosporales</taxon>
        <taxon>Streptomycetaceae</taxon>
        <taxon>Streptomyces</taxon>
    </lineage>
</organism>
<dbReference type="AlphaFoldDB" id="A0A1K2D3R4"/>
<feature type="compositionally biased region" description="Basic and acidic residues" evidence="1">
    <location>
        <begin position="120"/>
        <end position="134"/>
    </location>
</feature>
<evidence type="ECO:0000313" key="3">
    <source>
        <dbReference type="Proteomes" id="UP000181909"/>
    </source>
</evidence>